<dbReference type="EMBL" id="DXDX01000207">
    <property type="protein sequence ID" value="HIY22505.1"/>
    <property type="molecule type" value="Genomic_DNA"/>
</dbReference>
<reference evidence="1" key="1">
    <citation type="journal article" date="2021" name="PeerJ">
        <title>Extensive microbial diversity within the chicken gut microbiome revealed by metagenomics and culture.</title>
        <authorList>
            <person name="Gilroy R."/>
            <person name="Ravi A."/>
            <person name="Getino M."/>
            <person name="Pursley I."/>
            <person name="Horton D.L."/>
            <person name="Alikhan N.F."/>
            <person name="Baker D."/>
            <person name="Gharbi K."/>
            <person name="Hall N."/>
            <person name="Watson M."/>
            <person name="Adriaenssens E.M."/>
            <person name="Foster-Nyarko E."/>
            <person name="Jarju S."/>
            <person name="Secka A."/>
            <person name="Antonio M."/>
            <person name="Oren A."/>
            <person name="Chaudhuri R.R."/>
            <person name="La Ragione R."/>
            <person name="Hildebrand F."/>
            <person name="Pallen M.J."/>
        </authorList>
    </citation>
    <scope>NUCLEOTIDE SEQUENCE</scope>
    <source>
        <strain evidence="1">ChiBcec16_6824</strain>
    </source>
</reference>
<evidence type="ECO:0000313" key="1">
    <source>
        <dbReference type="EMBL" id="HIY22505.1"/>
    </source>
</evidence>
<comment type="caution">
    <text evidence="1">The sequence shown here is derived from an EMBL/GenBank/DDBJ whole genome shotgun (WGS) entry which is preliminary data.</text>
</comment>
<name>A0A9D2C0G4_9FIRM</name>
<reference evidence="1" key="2">
    <citation type="submission" date="2021-04" db="EMBL/GenBank/DDBJ databases">
        <authorList>
            <person name="Gilroy R."/>
        </authorList>
    </citation>
    <scope>NUCLEOTIDE SEQUENCE</scope>
    <source>
        <strain evidence="1">ChiBcec16_6824</strain>
    </source>
</reference>
<gene>
    <name evidence="1" type="ORF">H9841_11475</name>
</gene>
<proteinExistence type="predicted"/>
<organism evidence="1 2">
    <name type="scientific">Candidatus Flavonifractor merdigallinarum</name>
    <dbReference type="NCBI Taxonomy" id="2838589"/>
    <lineage>
        <taxon>Bacteria</taxon>
        <taxon>Bacillati</taxon>
        <taxon>Bacillota</taxon>
        <taxon>Clostridia</taxon>
        <taxon>Eubacteriales</taxon>
        <taxon>Oscillospiraceae</taxon>
        <taxon>Flavonifractor</taxon>
    </lineage>
</organism>
<dbReference type="Pfam" id="PF06545">
    <property type="entry name" value="AllG"/>
    <property type="match status" value="1"/>
</dbReference>
<sequence>MLKANEIALGRLMAADPVLVDVKPAHEVLEGLTPTTFLHAGPPIAFQEMCPPMQGAVYCALLNEGIAKDIDEAKRMAADGTITYKPCHEFGAVGPMTGLTTWSMPLWVVEDRATGRRSYANISEGSGVGLRFGEYSQRTLDRLKWMREVAGPVFSQLLQEIGGMDLAPMMAQGLAMGDELHMRNHAGTALFVKNYAWLIARIAGPEAENVLKFIGVGNDQFFLNLAMAANKLAADLADGVPGSTLVTAIARNGVNFGIRISGLPGRWFTAPAPVVKGLYFPGFTEEDANRDLGDSAIMEVGGFGGCSMITAPAIVKFLGAASVDVARETTEAMYSITLGEHPRYQIPALNFRGTPCGIDVMKVVETGVTPILNTAIASNKAGVGMVGAGMSTLPIDPFVEALKALAQELGI</sequence>
<accession>A0A9D2C0G4</accession>
<dbReference type="Gene3D" id="1.10.10.660">
    <property type="entry name" value="conserved protein of unknown function from Enterococcus faecalis V583"/>
    <property type="match status" value="1"/>
</dbReference>
<dbReference type="Gene3D" id="3.90.1710.10">
    <property type="entry name" value="Enterococcus faecalis V583 domain"/>
    <property type="match status" value="1"/>
</dbReference>
<dbReference type="Gene3D" id="3.90.1700.10">
    <property type="entry name" value="v583 domain like"/>
    <property type="match status" value="1"/>
</dbReference>
<dbReference type="InterPro" id="IPR009499">
    <property type="entry name" value="AllG-like"/>
</dbReference>
<dbReference type="AlphaFoldDB" id="A0A9D2C0G4"/>
<protein>
    <submittedName>
        <fullName evidence="1">DUF1116 domain-containing protein</fullName>
    </submittedName>
</protein>
<dbReference type="InterPro" id="IPR024033">
    <property type="entry name" value="OXTCase_su_AllG_h-dom"/>
</dbReference>
<evidence type="ECO:0000313" key="2">
    <source>
        <dbReference type="Proteomes" id="UP000823868"/>
    </source>
</evidence>
<dbReference type="Proteomes" id="UP000823868">
    <property type="component" value="Unassembled WGS sequence"/>
</dbReference>